<evidence type="ECO:0000256" key="1">
    <source>
        <dbReference type="ARBA" id="ARBA00023015"/>
    </source>
</evidence>
<organism evidence="5 6">
    <name type="scientific">Terriglobus roseus</name>
    <dbReference type="NCBI Taxonomy" id="392734"/>
    <lineage>
        <taxon>Bacteria</taxon>
        <taxon>Pseudomonadati</taxon>
        <taxon>Acidobacteriota</taxon>
        <taxon>Terriglobia</taxon>
        <taxon>Terriglobales</taxon>
        <taxon>Acidobacteriaceae</taxon>
        <taxon>Terriglobus</taxon>
    </lineage>
</organism>
<keyword evidence="3" id="KW-0804">Transcription</keyword>
<dbReference type="Pfam" id="PF01638">
    <property type="entry name" value="HxlR"/>
    <property type="match status" value="1"/>
</dbReference>
<dbReference type="InterPro" id="IPR036388">
    <property type="entry name" value="WH-like_DNA-bd_sf"/>
</dbReference>
<dbReference type="InterPro" id="IPR036390">
    <property type="entry name" value="WH_DNA-bd_sf"/>
</dbReference>
<dbReference type="EMBL" id="LT629690">
    <property type="protein sequence ID" value="SDF97393.1"/>
    <property type="molecule type" value="Genomic_DNA"/>
</dbReference>
<dbReference type="PANTHER" id="PTHR33204">
    <property type="entry name" value="TRANSCRIPTIONAL REGULATOR, MARR FAMILY"/>
    <property type="match status" value="1"/>
</dbReference>
<evidence type="ECO:0000313" key="5">
    <source>
        <dbReference type="EMBL" id="SDF97393.1"/>
    </source>
</evidence>
<proteinExistence type="predicted"/>
<dbReference type="PANTHER" id="PTHR33204:SF37">
    <property type="entry name" value="HTH-TYPE TRANSCRIPTIONAL REGULATOR YODB"/>
    <property type="match status" value="1"/>
</dbReference>
<reference evidence="5 6" key="1">
    <citation type="submission" date="2016-10" db="EMBL/GenBank/DDBJ databases">
        <authorList>
            <person name="de Groot N.N."/>
        </authorList>
    </citation>
    <scope>NUCLEOTIDE SEQUENCE [LARGE SCALE GENOMIC DNA]</scope>
    <source>
        <strain evidence="5 6">GAS232</strain>
    </source>
</reference>
<dbReference type="GO" id="GO:0003677">
    <property type="term" value="F:DNA binding"/>
    <property type="evidence" value="ECO:0007669"/>
    <property type="project" value="UniProtKB-KW"/>
</dbReference>
<evidence type="ECO:0000256" key="3">
    <source>
        <dbReference type="ARBA" id="ARBA00023163"/>
    </source>
</evidence>
<dbReference type="Proteomes" id="UP000182427">
    <property type="component" value="Chromosome I"/>
</dbReference>
<evidence type="ECO:0000259" key="4">
    <source>
        <dbReference type="PROSITE" id="PS51118"/>
    </source>
</evidence>
<gene>
    <name evidence="5" type="ORF">SAMN05444167_3858</name>
</gene>
<name>A0A1G7QFS7_9BACT</name>
<dbReference type="AlphaFoldDB" id="A0A1G7QFS7"/>
<dbReference type="PROSITE" id="PS51118">
    <property type="entry name" value="HTH_HXLR"/>
    <property type="match status" value="1"/>
</dbReference>
<accession>A0A1G7QFS7</accession>
<dbReference type="SUPFAM" id="SSF46785">
    <property type="entry name" value="Winged helix' DNA-binding domain"/>
    <property type="match status" value="1"/>
</dbReference>
<protein>
    <submittedName>
        <fullName evidence="5">Transcriptional regulator, HxlR family</fullName>
    </submittedName>
</protein>
<keyword evidence="1" id="KW-0805">Transcription regulation</keyword>
<feature type="domain" description="HTH hxlR-type" evidence="4">
    <location>
        <begin position="22"/>
        <end position="121"/>
    </location>
</feature>
<dbReference type="Gene3D" id="1.10.10.10">
    <property type="entry name" value="Winged helix-like DNA-binding domain superfamily/Winged helix DNA-binding domain"/>
    <property type="match status" value="1"/>
</dbReference>
<sequence length="132" mass="14727">MAWPKSTKTIRIRKGNLFSSDCPTRIILDDVTSRWGSLVLVLLHKDGSYRFSELAYLIGGVSEKMLAQTLRALEQDGFVLRTVHATKPPKVEYSLTEMGSEVAERMLALAAYIESNVGRVMAHRAKMAQKTA</sequence>
<keyword evidence="6" id="KW-1185">Reference proteome</keyword>
<dbReference type="OrthoDB" id="9791143at2"/>
<dbReference type="InterPro" id="IPR002577">
    <property type="entry name" value="HTH_HxlR"/>
</dbReference>
<dbReference type="RefSeq" id="WP_083346589.1">
    <property type="nucleotide sequence ID" value="NZ_LT629690.1"/>
</dbReference>
<keyword evidence="2" id="KW-0238">DNA-binding</keyword>
<evidence type="ECO:0000313" key="6">
    <source>
        <dbReference type="Proteomes" id="UP000182427"/>
    </source>
</evidence>
<evidence type="ECO:0000256" key="2">
    <source>
        <dbReference type="ARBA" id="ARBA00023125"/>
    </source>
</evidence>